<evidence type="ECO:0000259" key="8">
    <source>
        <dbReference type="Pfam" id="PF00745"/>
    </source>
</evidence>
<dbReference type="SUPFAM" id="SSF69742">
    <property type="entry name" value="Glutamyl tRNA-reductase catalytic, N-terminal domain"/>
    <property type="match status" value="1"/>
</dbReference>
<comment type="pathway">
    <text evidence="1">Porphyrin-containing compound metabolism; protoporphyrin-IX biosynthesis; 5-aminolevulinate from L-glutamyl-tRNA(Glu): step 1/2.</text>
</comment>
<feature type="domain" description="Glutamyl-tRNA reductase N-terminal" evidence="10">
    <location>
        <begin position="6"/>
        <end position="154"/>
    </location>
</feature>
<dbReference type="FunFam" id="3.40.50.720:FF:000031">
    <property type="entry name" value="Glutamyl-tRNA reductase"/>
    <property type="match status" value="1"/>
</dbReference>
<evidence type="ECO:0000256" key="3">
    <source>
        <dbReference type="ARBA" id="ARBA00012970"/>
    </source>
</evidence>
<feature type="domain" description="Quinate/shikimate 5-dehydrogenase/glutamyl-tRNA reductase" evidence="9">
    <location>
        <begin position="171"/>
        <end position="303"/>
    </location>
</feature>
<sequence length="427" mass="48776">MDIVGISINHNTAPIDLREALHLSNDEVQEFIPILRENVFSEGFILSTCNRTEIFGIPKEREINYKDLQNSLLNFKHVDGLSPEHFQNYFSCGAVKHILEVTASINSQIVGDSQIHGQVKEAFNISDNSGFSKTLMHKLYETAVRVGKRTITETRIGQGAVTISFAAIKVLEKVFSTFDKKSALVIGAGETGELAAIHLNEKGVGKLFIANRTRSKAEALAKKLKGNVIDFSSLQDSLEKFDIIISATSAEDYILEYDDVKSMIKKRKGALTCIMDIAIPRDVNPKVADLDGVFYNDIDSLNVIVNENLRKREKEIPKVNKIVMEEMTTFFKWYNTLDVVPTIKDFRDFFEEIRRDEIEKIKYKIHDFEFEKVDNMTKRIIGRILHNPTWYLKHLSETGTDYEAAKQHSEMVRELFNLNKNKNEEEE</sequence>
<dbReference type="Gene3D" id="3.30.460.30">
    <property type="entry name" value="Glutamyl-tRNA reductase, N-terminal domain"/>
    <property type="match status" value="1"/>
</dbReference>
<dbReference type="EMBL" id="UOGD01000032">
    <property type="protein sequence ID" value="VAX15792.1"/>
    <property type="molecule type" value="Genomic_DNA"/>
</dbReference>
<dbReference type="InterPro" id="IPR036291">
    <property type="entry name" value="NAD(P)-bd_dom_sf"/>
</dbReference>
<evidence type="ECO:0000259" key="9">
    <source>
        <dbReference type="Pfam" id="PF01488"/>
    </source>
</evidence>
<name>A0A3B1BI77_9ZZZZ</name>
<evidence type="ECO:0000256" key="5">
    <source>
        <dbReference type="ARBA" id="ARBA00023002"/>
    </source>
</evidence>
<dbReference type="InterPro" id="IPR006151">
    <property type="entry name" value="Shikm_DH/Glu-tRNA_Rdtase"/>
</dbReference>
<dbReference type="SUPFAM" id="SSF69075">
    <property type="entry name" value="Glutamyl tRNA-reductase dimerization domain"/>
    <property type="match status" value="1"/>
</dbReference>
<dbReference type="InterPro" id="IPR036343">
    <property type="entry name" value="GluRdtase_N_sf"/>
</dbReference>
<dbReference type="EC" id="1.2.1.70" evidence="3"/>
<reference evidence="11" key="1">
    <citation type="submission" date="2018-06" db="EMBL/GenBank/DDBJ databases">
        <authorList>
            <person name="Zhirakovskaya E."/>
        </authorList>
    </citation>
    <scope>NUCLEOTIDE SEQUENCE</scope>
</reference>
<dbReference type="CDD" id="cd05213">
    <property type="entry name" value="NAD_bind_Glutamyl_tRNA_reduct"/>
    <property type="match status" value="1"/>
</dbReference>
<evidence type="ECO:0000256" key="4">
    <source>
        <dbReference type="ARBA" id="ARBA00022857"/>
    </source>
</evidence>
<dbReference type="NCBIfam" id="TIGR01035">
    <property type="entry name" value="hemA"/>
    <property type="match status" value="1"/>
</dbReference>
<dbReference type="AlphaFoldDB" id="A0A3B1BI77"/>
<evidence type="ECO:0000256" key="2">
    <source>
        <dbReference type="ARBA" id="ARBA00005916"/>
    </source>
</evidence>
<evidence type="ECO:0000259" key="10">
    <source>
        <dbReference type="Pfam" id="PF05201"/>
    </source>
</evidence>
<comment type="similarity">
    <text evidence="2">Belongs to the glutamyl-tRNA reductase family.</text>
</comment>
<feature type="domain" description="Tetrapyrrole biosynthesis glutamyl-tRNA reductase dimerisation" evidence="8">
    <location>
        <begin position="318"/>
        <end position="418"/>
    </location>
</feature>
<evidence type="ECO:0000256" key="1">
    <source>
        <dbReference type="ARBA" id="ARBA00005059"/>
    </source>
</evidence>
<evidence type="ECO:0000256" key="6">
    <source>
        <dbReference type="ARBA" id="ARBA00023244"/>
    </source>
</evidence>
<dbReference type="InterPro" id="IPR015895">
    <property type="entry name" value="4pyrrol_synth_GluRdtase_N"/>
</dbReference>
<accession>A0A3B1BI77</accession>
<keyword evidence="6" id="KW-0627">Porphyrin biosynthesis</keyword>
<dbReference type="Pfam" id="PF01488">
    <property type="entry name" value="Shikimate_DH"/>
    <property type="match status" value="1"/>
</dbReference>
<keyword evidence="5 11" id="KW-0560">Oxidoreductase</keyword>
<dbReference type="InterPro" id="IPR015896">
    <property type="entry name" value="4pyrrol_synth_GluRdtase_dimer"/>
</dbReference>
<dbReference type="InterPro" id="IPR036453">
    <property type="entry name" value="GluRdtase_dimer_dom_sf"/>
</dbReference>
<gene>
    <name evidence="11" type="ORF">MNBD_IGNAVI01-1864</name>
</gene>
<dbReference type="Gene3D" id="3.40.50.720">
    <property type="entry name" value="NAD(P)-binding Rossmann-like Domain"/>
    <property type="match status" value="1"/>
</dbReference>
<dbReference type="Pfam" id="PF05201">
    <property type="entry name" value="GlutR_N"/>
    <property type="match status" value="1"/>
</dbReference>
<keyword evidence="4" id="KW-0521">NADP</keyword>
<dbReference type="UniPathway" id="UPA00251">
    <property type="reaction ID" value="UER00316"/>
</dbReference>
<dbReference type="PIRSF" id="PIRSF000445">
    <property type="entry name" value="4pyrrol_synth_GluRdtase"/>
    <property type="match status" value="1"/>
</dbReference>
<dbReference type="GO" id="GO:0019353">
    <property type="term" value="P:protoporphyrinogen IX biosynthetic process from glutamate"/>
    <property type="evidence" value="ECO:0007669"/>
    <property type="project" value="TreeGrafter"/>
</dbReference>
<dbReference type="FunFam" id="3.30.460.30:FF:000001">
    <property type="entry name" value="Glutamyl-tRNA reductase"/>
    <property type="match status" value="1"/>
</dbReference>
<dbReference type="GO" id="GO:0008883">
    <property type="term" value="F:glutamyl-tRNA reductase activity"/>
    <property type="evidence" value="ECO:0007669"/>
    <property type="project" value="UniProtKB-EC"/>
</dbReference>
<proteinExistence type="inferred from homology"/>
<evidence type="ECO:0000313" key="11">
    <source>
        <dbReference type="EMBL" id="VAX15792.1"/>
    </source>
</evidence>
<dbReference type="HAMAP" id="MF_00087">
    <property type="entry name" value="Glu_tRNA_reductase"/>
    <property type="match status" value="1"/>
</dbReference>
<dbReference type="SUPFAM" id="SSF51735">
    <property type="entry name" value="NAD(P)-binding Rossmann-fold domains"/>
    <property type="match status" value="1"/>
</dbReference>
<organism evidence="11">
    <name type="scientific">hydrothermal vent metagenome</name>
    <dbReference type="NCBI Taxonomy" id="652676"/>
    <lineage>
        <taxon>unclassified sequences</taxon>
        <taxon>metagenomes</taxon>
        <taxon>ecological metagenomes</taxon>
    </lineage>
</organism>
<dbReference type="GO" id="GO:0050661">
    <property type="term" value="F:NADP binding"/>
    <property type="evidence" value="ECO:0007669"/>
    <property type="project" value="InterPro"/>
</dbReference>
<dbReference type="PANTHER" id="PTHR43013">
    <property type="entry name" value="GLUTAMYL-TRNA REDUCTASE"/>
    <property type="match status" value="1"/>
</dbReference>
<dbReference type="PANTHER" id="PTHR43013:SF1">
    <property type="entry name" value="GLUTAMYL-TRNA REDUCTASE"/>
    <property type="match status" value="1"/>
</dbReference>
<comment type="catalytic activity">
    <reaction evidence="7">
        <text>(S)-4-amino-5-oxopentanoate + tRNA(Glu) + NADP(+) = L-glutamyl-tRNA(Glu) + NADPH + H(+)</text>
        <dbReference type="Rhea" id="RHEA:12344"/>
        <dbReference type="Rhea" id="RHEA-COMP:9663"/>
        <dbReference type="Rhea" id="RHEA-COMP:9680"/>
        <dbReference type="ChEBI" id="CHEBI:15378"/>
        <dbReference type="ChEBI" id="CHEBI:57501"/>
        <dbReference type="ChEBI" id="CHEBI:57783"/>
        <dbReference type="ChEBI" id="CHEBI:58349"/>
        <dbReference type="ChEBI" id="CHEBI:78442"/>
        <dbReference type="ChEBI" id="CHEBI:78520"/>
        <dbReference type="EC" id="1.2.1.70"/>
    </reaction>
</comment>
<evidence type="ECO:0000256" key="7">
    <source>
        <dbReference type="ARBA" id="ARBA00047464"/>
    </source>
</evidence>
<dbReference type="Pfam" id="PF00745">
    <property type="entry name" value="GlutR_dimer"/>
    <property type="match status" value="1"/>
</dbReference>
<dbReference type="InterPro" id="IPR000343">
    <property type="entry name" value="4pyrrol_synth_GluRdtase"/>
</dbReference>
<protein>
    <recommendedName>
        <fullName evidence="3">glutamyl-tRNA reductase</fullName>
        <ecNumber evidence="3">1.2.1.70</ecNumber>
    </recommendedName>
</protein>